<evidence type="ECO:0000313" key="2">
    <source>
        <dbReference type="EMBL" id="SJZ30638.1"/>
    </source>
</evidence>
<dbReference type="AlphaFoldDB" id="A0A1T4JKG8"/>
<accession>A0A1T4JKG8</accession>
<organism evidence="2 3">
    <name type="scientific">Treponema porcinum</name>
    <dbReference type="NCBI Taxonomy" id="261392"/>
    <lineage>
        <taxon>Bacteria</taxon>
        <taxon>Pseudomonadati</taxon>
        <taxon>Spirochaetota</taxon>
        <taxon>Spirochaetia</taxon>
        <taxon>Spirochaetales</taxon>
        <taxon>Treponemataceae</taxon>
        <taxon>Treponema</taxon>
    </lineage>
</organism>
<dbReference type="PROSITE" id="PS50943">
    <property type="entry name" value="HTH_CROC1"/>
    <property type="match status" value="1"/>
</dbReference>
<dbReference type="RefSeq" id="WP_078932430.1">
    <property type="nucleotide sequence ID" value="NZ_FUWG01000003.1"/>
</dbReference>
<dbReference type="GeneID" id="78315825"/>
<dbReference type="GO" id="GO:0003677">
    <property type="term" value="F:DNA binding"/>
    <property type="evidence" value="ECO:0007669"/>
    <property type="project" value="InterPro"/>
</dbReference>
<keyword evidence="3" id="KW-1185">Reference proteome</keyword>
<reference evidence="2 3" key="1">
    <citation type="submission" date="2017-02" db="EMBL/GenBank/DDBJ databases">
        <authorList>
            <person name="Peterson S.W."/>
        </authorList>
    </citation>
    <scope>NUCLEOTIDE SEQUENCE [LARGE SCALE GENOMIC DNA]</scope>
    <source>
        <strain evidence="2 3">ATCC BAA-908</strain>
    </source>
</reference>
<gene>
    <name evidence="2" type="ORF">SAMN02745149_00506</name>
</gene>
<dbReference type="Gene3D" id="1.10.260.40">
    <property type="entry name" value="lambda repressor-like DNA-binding domains"/>
    <property type="match status" value="1"/>
</dbReference>
<proteinExistence type="predicted"/>
<dbReference type="CDD" id="cd00093">
    <property type="entry name" value="HTH_XRE"/>
    <property type="match status" value="1"/>
</dbReference>
<dbReference type="OrthoDB" id="360826at2"/>
<dbReference type="STRING" id="261392.SAMN02745149_00506"/>
<dbReference type="Proteomes" id="UP000190423">
    <property type="component" value="Unassembled WGS sequence"/>
</dbReference>
<feature type="domain" description="HTH cro/C1-type" evidence="1">
    <location>
        <begin position="13"/>
        <end position="67"/>
    </location>
</feature>
<evidence type="ECO:0000259" key="1">
    <source>
        <dbReference type="PROSITE" id="PS50943"/>
    </source>
</evidence>
<dbReference type="SMART" id="SM00530">
    <property type="entry name" value="HTH_XRE"/>
    <property type="match status" value="1"/>
</dbReference>
<dbReference type="SUPFAM" id="SSF47413">
    <property type="entry name" value="lambda repressor-like DNA-binding domains"/>
    <property type="match status" value="1"/>
</dbReference>
<dbReference type="InterPro" id="IPR010982">
    <property type="entry name" value="Lambda_DNA-bd_dom_sf"/>
</dbReference>
<dbReference type="InterPro" id="IPR001387">
    <property type="entry name" value="Cro/C1-type_HTH"/>
</dbReference>
<protein>
    <submittedName>
        <fullName evidence="2">Transcriptional regulator, contains XRE-family HTH domain</fullName>
    </submittedName>
</protein>
<dbReference type="EMBL" id="FUWG01000003">
    <property type="protein sequence ID" value="SJZ30638.1"/>
    <property type="molecule type" value="Genomic_DNA"/>
</dbReference>
<sequence>MAEEKENIFARRVKDLMKENRYSQKKLCEICGITEAAFSRYMTSGRMPRTDVLANIANTLHTTSDYLLGNDAHYGYDQLKILLAGSKDDLSKNQKISLMKILMDEYSRPEDE</sequence>
<name>A0A1T4JKG8_TREPO</name>
<dbReference type="Pfam" id="PF13560">
    <property type="entry name" value="HTH_31"/>
    <property type="match status" value="1"/>
</dbReference>
<evidence type="ECO:0000313" key="3">
    <source>
        <dbReference type="Proteomes" id="UP000190423"/>
    </source>
</evidence>